<name>A0A2K8U8I0_9GAMM</name>
<organism evidence="1 2">
    <name type="scientific">Candidatus Thiodictyon syntrophicum</name>
    <dbReference type="NCBI Taxonomy" id="1166950"/>
    <lineage>
        <taxon>Bacteria</taxon>
        <taxon>Pseudomonadati</taxon>
        <taxon>Pseudomonadota</taxon>
        <taxon>Gammaproteobacteria</taxon>
        <taxon>Chromatiales</taxon>
        <taxon>Chromatiaceae</taxon>
        <taxon>Thiodictyon</taxon>
    </lineage>
</organism>
<evidence type="ECO:0000313" key="1">
    <source>
        <dbReference type="EMBL" id="AUB81890.1"/>
    </source>
</evidence>
<dbReference type="Proteomes" id="UP000232638">
    <property type="component" value="Chromosome"/>
</dbReference>
<protein>
    <recommendedName>
        <fullName evidence="3">PEP-CTERM sorting domain-containing protein</fullName>
    </recommendedName>
</protein>
<evidence type="ECO:0008006" key="3">
    <source>
        <dbReference type="Google" id="ProtNLM"/>
    </source>
</evidence>
<proteinExistence type="predicted"/>
<sequence>MALCLGLTQSAAWAGPFVNGAFANFEGWTGAVRDSVTSNRSLVDPPTGPQFTLMNGGFAKLANDPVNFEVSLFQSFDLDPSAQTLSFDYQWALTAADPPADFVQAVLWLAGFTNYIDLFPQPPFDTSAPTGKDTASAAIGAFAGQSVVLEFLLEDGDFDEADWFAIGNVAIAAAAVPLPPTLVLLLPGLGLLVRRADWHRAGRRLATLVT</sequence>
<gene>
    <name evidence="1" type="ORF">THSYN_13605</name>
</gene>
<reference evidence="1 2" key="1">
    <citation type="submission" date="2017-03" db="EMBL/GenBank/DDBJ databases">
        <title>Complete genome sequence of Candidatus 'Thiodictyon syntrophicum' sp. nov. strain Cad16T, a photolithoautotroph purple sulfur bacterium isolated from an alpine meromictic lake.</title>
        <authorList>
            <person name="Luedin S.M."/>
            <person name="Pothier J.F."/>
            <person name="Danza F."/>
            <person name="Storelli N."/>
            <person name="Wittwer M."/>
            <person name="Tonolla M."/>
        </authorList>
    </citation>
    <scope>NUCLEOTIDE SEQUENCE [LARGE SCALE GENOMIC DNA]</scope>
    <source>
        <strain evidence="1 2">Cad16T</strain>
    </source>
</reference>
<dbReference type="EMBL" id="CP020370">
    <property type="protein sequence ID" value="AUB81890.1"/>
    <property type="molecule type" value="Genomic_DNA"/>
</dbReference>
<keyword evidence="2" id="KW-1185">Reference proteome</keyword>
<accession>A0A2K8U8I0</accession>
<evidence type="ECO:0000313" key="2">
    <source>
        <dbReference type="Proteomes" id="UP000232638"/>
    </source>
</evidence>
<dbReference type="KEGG" id="tsy:THSYN_13605"/>
<dbReference type="AlphaFoldDB" id="A0A2K8U8I0"/>